<comment type="subcellular location">
    <subcellularLocation>
        <location evidence="1 6 7">Nucleus</location>
    </subcellularLocation>
</comment>
<dbReference type="PANTHER" id="PTHR24340:SF41">
    <property type="entry name" value="MUSCLE-SPECIFIC HOMEOBOX PROTEIN TINMAN-RELATED"/>
    <property type="match status" value="1"/>
</dbReference>
<evidence type="ECO:0000259" key="9">
    <source>
        <dbReference type="PROSITE" id="PS50071"/>
    </source>
</evidence>
<dbReference type="GO" id="GO:0000978">
    <property type="term" value="F:RNA polymerase II cis-regulatory region sequence-specific DNA binding"/>
    <property type="evidence" value="ECO:0007669"/>
    <property type="project" value="TreeGrafter"/>
</dbReference>
<dbReference type="InterPro" id="IPR050394">
    <property type="entry name" value="Homeobox_NK-like"/>
</dbReference>
<proteinExistence type="predicted"/>
<dbReference type="InterPro" id="IPR017970">
    <property type="entry name" value="Homeobox_CS"/>
</dbReference>
<dbReference type="SUPFAM" id="SSF46689">
    <property type="entry name" value="Homeodomain-like"/>
    <property type="match status" value="1"/>
</dbReference>
<evidence type="ECO:0000256" key="5">
    <source>
        <dbReference type="ARBA" id="ARBA00023242"/>
    </source>
</evidence>
<evidence type="ECO:0000256" key="7">
    <source>
        <dbReference type="RuleBase" id="RU000682"/>
    </source>
</evidence>
<feature type="domain" description="Homeobox" evidence="9">
    <location>
        <begin position="182"/>
        <end position="242"/>
    </location>
</feature>
<dbReference type="AlphaFoldDB" id="A0A3M7REL8"/>
<sequence length="257" mass="29525">MSTSPYSKYQTPGMPFMVNDILNPVADTDSYYKKSLHNSYSSCTPSPSVHSPTCPHDPAYQLTPPGSSNISPTHFTAYYNQHYYYANHEPVYQPTAEHPFQNQTPQITASWYEPSHLDSRHLAMSRFLGQSPADTISQTSHTHYLHKMNTPMADNELKPSGDSSPLTHSYHFGSSYANSSGVIKRKRRILFSQAQVNELERRFNKSRYLSAPEREVLASDLHLSPTQVKIWFQNHRYKTKKALKDRIKMDRNPYDAY</sequence>
<organism evidence="10 11">
    <name type="scientific">Brachionus plicatilis</name>
    <name type="common">Marine rotifer</name>
    <name type="synonym">Brachionus muelleri</name>
    <dbReference type="NCBI Taxonomy" id="10195"/>
    <lineage>
        <taxon>Eukaryota</taxon>
        <taxon>Metazoa</taxon>
        <taxon>Spiralia</taxon>
        <taxon>Gnathifera</taxon>
        <taxon>Rotifera</taxon>
        <taxon>Eurotatoria</taxon>
        <taxon>Monogononta</taxon>
        <taxon>Pseudotrocha</taxon>
        <taxon>Ploima</taxon>
        <taxon>Brachionidae</taxon>
        <taxon>Brachionus</taxon>
    </lineage>
</organism>
<dbReference type="Pfam" id="PF00046">
    <property type="entry name" value="Homeodomain"/>
    <property type="match status" value="1"/>
</dbReference>
<dbReference type="GO" id="GO:0030154">
    <property type="term" value="P:cell differentiation"/>
    <property type="evidence" value="ECO:0007669"/>
    <property type="project" value="TreeGrafter"/>
</dbReference>
<keyword evidence="5 6" id="KW-0539">Nucleus</keyword>
<evidence type="ECO:0000256" key="2">
    <source>
        <dbReference type="ARBA" id="ARBA00022473"/>
    </source>
</evidence>
<dbReference type="Proteomes" id="UP000276133">
    <property type="component" value="Unassembled WGS sequence"/>
</dbReference>
<dbReference type="Gene3D" id="1.10.10.60">
    <property type="entry name" value="Homeodomain-like"/>
    <property type="match status" value="1"/>
</dbReference>
<evidence type="ECO:0000256" key="3">
    <source>
        <dbReference type="ARBA" id="ARBA00023125"/>
    </source>
</evidence>
<dbReference type="InterPro" id="IPR020479">
    <property type="entry name" value="HD_metazoa"/>
</dbReference>
<gene>
    <name evidence="10" type="ORF">BpHYR1_007488</name>
</gene>
<dbReference type="PANTHER" id="PTHR24340">
    <property type="entry name" value="HOMEOBOX PROTEIN NKX"/>
    <property type="match status" value="1"/>
</dbReference>
<evidence type="ECO:0000313" key="11">
    <source>
        <dbReference type="Proteomes" id="UP000276133"/>
    </source>
</evidence>
<dbReference type="OrthoDB" id="3137333at2759"/>
<dbReference type="GO" id="GO:0000981">
    <property type="term" value="F:DNA-binding transcription factor activity, RNA polymerase II-specific"/>
    <property type="evidence" value="ECO:0007669"/>
    <property type="project" value="InterPro"/>
</dbReference>
<protein>
    <submittedName>
        <fullName evidence="10">Homeobox Nkx</fullName>
    </submittedName>
</protein>
<keyword evidence="11" id="KW-1185">Reference proteome</keyword>
<dbReference type="PROSITE" id="PS00027">
    <property type="entry name" value="HOMEOBOX_1"/>
    <property type="match status" value="1"/>
</dbReference>
<feature type="region of interest" description="Disordered" evidence="8">
    <location>
        <begin position="44"/>
        <end position="65"/>
    </location>
</feature>
<comment type="caution">
    <text evidence="10">The sequence shown here is derived from an EMBL/GenBank/DDBJ whole genome shotgun (WGS) entry which is preliminary data.</text>
</comment>
<name>A0A3M7REL8_BRAPC</name>
<evidence type="ECO:0000256" key="8">
    <source>
        <dbReference type="SAM" id="MobiDB-lite"/>
    </source>
</evidence>
<dbReference type="STRING" id="10195.A0A3M7REL8"/>
<accession>A0A3M7REL8</accession>
<dbReference type="InterPro" id="IPR001356">
    <property type="entry name" value="HD"/>
</dbReference>
<feature type="DNA-binding region" description="Homeobox" evidence="6">
    <location>
        <begin position="184"/>
        <end position="243"/>
    </location>
</feature>
<evidence type="ECO:0000256" key="6">
    <source>
        <dbReference type="PROSITE-ProRule" id="PRU00108"/>
    </source>
</evidence>
<keyword evidence="3 6" id="KW-0238">DNA-binding</keyword>
<dbReference type="SMART" id="SM00389">
    <property type="entry name" value="HOX"/>
    <property type="match status" value="1"/>
</dbReference>
<keyword evidence="4 6" id="KW-0371">Homeobox</keyword>
<dbReference type="EMBL" id="REGN01003553">
    <property type="protein sequence ID" value="RNA21986.1"/>
    <property type="molecule type" value="Genomic_DNA"/>
</dbReference>
<keyword evidence="2" id="KW-0217">Developmental protein</keyword>
<reference evidence="10 11" key="1">
    <citation type="journal article" date="2018" name="Sci. Rep.">
        <title>Genomic signatures of local adaptation to the degree of environmental predictability in rotifers.</title>
        <authorList>
            <person name="Franch-Gras L."/>
            <person name="Hahn C."/>
            <person name="Garcia-Roger E.M."/>
            <person name="Carmona M.J."/>
            <person name="Serra M."/>
            <person name="Gomez A."/>
        </authorList>
    </citation>
    <scope>NUCLEOTIDE SEQUENCE [LARGE SCALE GENOMIC DNA]</scope>
    <source>
        <strain evidence="10">HYR1</strain>
    </source>
</reference>
<dbReference type="CDD" id="cd00086">
    <property type="entry name" value="homeodomain"/>
    <property type="match status" value="1"/>
</dbReference>
<dbReference type="PROSITE" id="PS50071">
    <property type="entry name" value="HOMEOBOX_2"/>
    <property type="match status" value="1"/>
</dbReference>
<dbReference type="GO" id="GO:0005634">
    <property type="term" value="C:nucleus"/>
    <property type="evidence" value="ECO:0007669"/>
    <property type="project" value="UniProtKB-SubCell"/>
</dbReference>
<evidence type="ECO:0000313" key="10">
    <source>
        <dbReference type="EMBL" id="RNA21986.1"/>
    </source>
</evidence>
<dbReference type="PRINTS" id="PR00024">
    <property type="entry name" value="HOMEOBOX"/>
</dbReference>
<evidence type="ECO:0000256" key="1">
    <source>
        <dbReference type="ARBA" id="ARBA00004123"/>
    </source>
</evidence>
<dbReference type="InterPro" id="IPR009057">
    <property type="entry name" value="Homeodomain-like_sf"/>
</dbReference>
<evidence type="ECO:0000256" key="4">
    <source>
        <dbReference type="ARBA" id="ARBA00023155"/>
    </source>
</evidence>